<comment type="caution">
    <text evidence="1">The sequence shown here is derived from an EMBL/GenBank/DDBJ whole genome shotgun (WGS) entry which is preliminary data.</text>
</comment>
<dbReference type="Proteomes" id="UP000242972">
    <property type="component" value="Unassembled WGS sequence"/>
</dbReference>
<evidence type="ECO:0000313" key="2">
    <source>
        <dbReference type="Proteomes" id="UP000242972"/>
    </source>
</evidence>
<dbReference type="AlphaFoldDB" id="A0A2T2XF60"/>
<proteinExistence type="predicted"/>
<protein>
    <submittedName>
        <fullName evidence="1">Uncharacterized protein</fullName>
    </submittedName>
</protein>
<name>A0A2T2XF60_9FIRM</name>
<dbReference type="EMBL" id="PXYW01000026">
    <property type="protein sequence ID" value="PSR33151.1"/>
    <property type="molecule type" value="Genomic_DNA"/>
</dbReference>
<sequence>MTARLTMAIAWVILSPAHSLRRTDPGPPGWQVFQYCSWRLRPPQALFCMNTEIKRDKGRAIKEAQHEVFKPQQSFPDHMIED</sequence>
<evidence type="ECO:0000313" key="1">
    <source>
        <dbReference type="EMBL" id="PSR33151.1"/>
    </source>
</evidence>
<accession>A0A2T2XF60</accession>
<organism evidence="1 2">
    <name type="scientific">Sulfobacillus benefaciens</name>
    <dbReference type="NCBI Taxonomy" id="453960"/>
    <lineage>
        <taxon>Bacteria</taxon>
        <taxon>Bacillati</taxon>
        <taxon>Bacillota</taxon>
        <taxon>Clostridia</taxon>
        <taxon>Eubacteriales</taxon>
        <taxon>Clostridiales Family XVII. Incertae Sedis</taxon>
        <taxon>Sulfobacillus</taxon>
    </lineage>
</organism>
<reference evidence="1 2" key="1">
    <citation type="journal article" date="2014" name="BMC Genomics">
        <title>Comparison of environmental and isolate Sulfobacillus genomes reveals diverse carbon, sulfur, nitrogen, and hydrogen metabolisms.</title>
        <authorList>
            <person name="Justice N.B."/>
            <person name="Norman A."/>
            <person name="Brown C.T."/>
            <person name="Singh A."/>
            <person name="Thomas B.C."/>
            <person name="Banfield J.F."/>
        </authorList>
    </citation>
    <scope>NUCLEOTIDE SEQUENCE [LARGE SCALE GENOMIC DNA]</scope>
    <source>
        <strain evidence="1">AMDSBA4</strain>
    </source>
</reference>
<gene>
    <name evidence="1" type="ORF">C7B46_11320</name>
</gene>